<dbReference type="EMBL" id="JASPKZ010006271">
    <property type="protein sequence ID" value="KAJ9587488.1"/>
    <property type="molecule type" value="Genomic_DNA"/>
</dbReference>
<dbReference type="InterPro" id="IPR035979">
    <property type="entry name" value="RBD_domain_sf"/>
</dbReference>
<dbReference type="AlphaFoldDB" id="A0AAD8EEM6"/>
<reference evidence="2" key="2">
    <citation type="submission" date="2023-05" db="EMBL/GenBank/DDBJ databases">
        <authorList>
            <person name="Fouks B."/>
        </authorList>
    </citation>
    <scope>NUCLEOTIDE SEQUENCE</scope>
    <source>
        <strain evidence="2">Stay&amp;Tobe</strain>
        <tissue evidence="2">Testes</tissue>
    </source>
</reference>
<name>A0AAD8EEM6_DIPPU</name>
<feature type="non-terminal residue" evidence="2">
    <location>
        <position position="108"/>
    </location>
</feature>
<comment type="caution">
    <text evidence="2">The sequence shown here is derived from an EMBL/GenBank/DDBJ whole genome shotgun (WGS) entry which is preliminary data.</text>
</comment>
<evidence type="ECO:0000313" key="3">
    <source>
        <dbReference type="Proteomes" id="UP001233999"/>
    </source>
</evidence>
<accession>A0AAD8EEM6</accession>
<dbReference type="GO" id="GO:0003676">
    <property type="term" value="F:nucleic acid binding"/>
    <property type="evidence" value="ECO:0007669"/>
    <property type="project" value="InterPro"/>
</dbReference>
<proteinExistence type="predicted"/>
<feature type="compositionally biased region" description="Basic and acidic residues" evidence="1">
    <location>
        <begin position="36"/>
        <end position="56"/>
    </location>
</feature>
<feature type="compositionally biased region" description="Basic and acidic residues" evidence="1">
    <location>
        <begin position="66"/>
        <end position="86"/>
    </location>
</feature>
<dbReference type="Proteomes" id="UP001233999">
    <property type="component" value="Unassembled WGS sequence"/>
</dbReference>
<sequence length="108" mass="12593">MKSERSGSSERGGRDRSPLNPSDDRNDEDSNLSSGGKDRKEKERDRDRSRRGDRPSRFGPRSSSPSRERDRDRDRGGKKGSAADRRIFVSNIAYEYRWQELKDLFRNE</sequence>
<dbReference type="SUPFAM" id="SSF54928">
    <property type="entry name" value="RNA-binding domain, RBD"/>
    <property type="match status" value="1"/>
</dbReference>
<feature type="region of interest" description="Disordered" evidence="1">
    <location>
        <begin position="1"/>
        <end position="86"/>
    </location>
</feature>
<dbReference type="InterPro" id="IPR012677">
    <property type="entry name" value="Nucleotide-bd_a/b_plait_sf"/>
</dbReference>
<organism evidence="2 3">
    <name type="scientific">Diploptera punctata</name>
    <name type="common">Pacific beetle cockroach</name>
    <dbReference type="NCBI Taxonomy" id="6984"/>
    <lineage>
        <taxon>Eukaryota</taxon>
        <taxon>Metazoa</taxon>
        <taxon>Ecdysozoa</taxon>
        <taxon>Arthropoda</taxon>
        <taxon>Hexapoda</taxon>
        <taxon>Insecta</taxon>
        <taxon>Pterygota</taxon>
        <taxon>Neoptera</taxon>
        <taxon>Polyneoptera</taxon>
        <taxon>Dictyoptera</taxon>
        <taxon>Blattodea</taxon>
        <taxon>Blaberoidea</taxon>
        <taxon>Blaberidae</taxon>
        <taxon>Diplopterinae</taxon>
        <taxon>Diploptera</taxon>
    </lineage>
</organism>
<protein>
    <submittedName>
        <fullName evidence="2">Uncharacterized protein</fullName>
    </submittedName>
</protein>
<evidence type="ECO:0000256" key="1">
    <source>
        <dbReference type="SAM" id="MobiDB-lite"/>
    </source>
</evidence>
<dbReference type="Gene3D" id="3.30.70.330">
    <property type="match status" value="1"/>
</dbReference>
<feature type="compositionally biased region" description="Basic and acidic residues" evidence="1">
    <location>
        <begin position="1"/>
        <end position="17"/>
    </location>
</feature>
<reference evidence="2" key="1">
    <citation type="journal article" date="2023" name="IScience">
        <title>Live-bearing cockroach genome reveals convergent evolutionary mechanisms linked to viviparity in insects and beyond.</title>
        <authorList>
            <person name="Fouks B."/>
            <person name="Harrison M.C."/>
            <person name="Mikhailova A.A."/>
            <person name="Marchal E."/>
            <person name="English S."/>
            <person name="Carruthers M."/>
            <person name="Jennings E.C."/>
            <person name="Chiamaka E.L."/>
            <person name="Frigard R.A."/>
            <person name="Pippel M."/>
            <person name="Attardo G.M."/>
            <person name="Benoit J.B."/>
            <person name="Bornberg-Bauer E."/>
            <person name="Tobe S.S."/>
        </authorList>
    </citation>
    <scope>NUCLEOTIDE SEQUENCE</scope>
    <source>
        <strain evidence="2">Stay&amp;Tobe</strain>
    </source>
</reference>
<gene>
    <name evidence="2" type="ORF">L9F63_028261</name>
</gene>
<keyword evidence="3" id="KW-1185">Reference proteome</keyword>
<evidence type="ECO:0000313" key="2">
    <source>
        <dbReference type="EMBL" id="KAJ9587488.1"/>
    </source>
</evidence>